<dbReference type="EMBL" id="MU151070">
    <property type="protein sequence ID" value="KAF9452582.1"/>
    <property type="molecule type" value="Genomic_DNA"/>
</dbReference>
<evidence type="ECO:0000256" key="4">
    <source>
        <dbReference type="ARBA" id="ARBA00011967"/>
    </source>
</evidence>
<feature type="chain" id="PRO_5040126901" description="Dol-P-Glc:Glc(2)Man(9)GlcNAc(2)-PP-Dol alpha-1,2-glucosyltransferase" evidence="15">
    <location>
        <begin position="22"/>
        <end position="454"/>
    </location>
</feature>
<evidence type="ECO:0000256" key="5">
    <source>
        <dbReference type="ARBA" id="ARBA00018512"/>
    </source>
</evidence>
<dbReference type="EC" id="2.4.1.256" evidence="4 14"/>
<comment type="similarity">
    <text evidence="3 14">Belongs to the ALG10 glucosyltransferase family.</text>
</comment>
<keyword evidence="11 14" id="KW-0472">Membrane</keyword>
<evidence type="ECO:0000256" key="8">
    <source>
        <dbReference type="ARBA" id="ARBA00022692"/>
    </source>
</evidence>
<evidence type="ECO:0000256" key="13">
    <source>
        <dbReference type="ARBA" id="ARBA00048064"/>
    </source>
</evidence>
<accession>A0A9P5XJF3</accession>
<feature type="transmembrane region" description="Helical" evidence="14">
    <location>
        <begin position="224"/>
        <end position="248"/>
    </location>
</feature>
<evidence type="ECO:0000256" key="11">
    <source>
        <dbReference type="ARBA" id="ARBA00023136"/>
    </source>
</evidence>
<dbReference type="PANTHER" id="PTHR12989">
    <property type="entry name" value="ALPHA-1,2-GLUCOSYLTRANSFERASE ALG10"/>
    <property type="match status" value="1"/>
</dbReference>
<evidence type="ECO:0000256" key="2">
    <source>
        <dbReference type="ARBA" id="ARBA00004922"/>
    </source>
</evidence>
<feature type="transmembrane region" description="Helical" evidence="14">
    <location>
        <begin position="113"/>
        <end position="134"/>
    </location>
</feature>
<feature type="transmembrane region" description="Helical" evidence="14">
    <location>
        <begin position="268"/>
        <end position="286"/>
    </location>
</feature>
<dbReference type="GO" id="GO:0106073">
    <property type="term" value="F:dolichyl pyrophosphate Glc2Man9GlcNAc2 alpha-1,2-glucosyltransferase activity"/>
    <property type="evidence" value="ECO:0007669"/>
    <property type="project" value="UniProtKB-UniRule"/>
</dbReference>
<dbReference type="InterPro" id="IPR016900">
    <property type="entry name" value="Alg10"/>
</dbReference>
<feature type="signal peptide" evidence="15">
    <location>
        <begin position="1"/>
        <end position="21"/>
    </location>
</feature>
<evidence type="ECO:0000256" key="15">
    <source>
        <dbReference type="SAM" id="SignalP"/>
    </source>
</evidence>
<name>A0A9P5XJF3_9AGAR</name>
<evidence type="ECO:0000256" key="10">
    <source>
        <dbReference type="ARBA" id="ARBA00022989"/>
    </source>
</evidence>
<dbReference type="AlphaFoldDB" id="A0A9P5XJF3"/>
<feature type="transmembrane region" description="Helical" evidence="14">
    <location>
        <begin position="154"/>
        <end position="180"/>
    </location>
</feature>
<keyword evidence="17" id="KW-1185">Reference proteome</keyword>
<dbReference type="PANTHER" id="PTHR12989:SF10">
    <property type="entry name" value="DOL-P-GLC:GLC(2)MAN(9)GLCNAC(2)-PP-DOL ALPHA-1,2-GLUCOSYLTRANSFERASE-RELATED"/>
    <property type="match status" value="1"/>
</dbReference>
<evidence type="ECO:0000256" key="12">
    <source>
        <dbReference type="ARBA" id="ARBA00044727"/>
    </source>
</evidence>
<dbReference type="GO" id="GO:0005789">
    <property type="term" value="C:endoplasmic reticulum membrane"/>
    <property type="evidence" value="ECO:0007669"/>
    <property type="project" value="UniProtKB-SubCell"/>
</dbReference>
<dbReference type="GO" id="GO:0006488">
    <property type="term" value="P:dolichol-linked oligosaccharide biosynthetic process"/>
    <property type="evidence" value="ECO:0007669"/>
    <property type="project" value="UniProtKB-UniRule"/>
</dbReference>
<keyword evidence="15" id="KW-0732">Signal</keyword>
<gene>
    <name evidence="16" type="ORF">P691DRAFT_660562</name>
</gene>
<feature type="transmembrane region" description="Helical" evidence="14">
    <location>
        <begin position="428"/>
        <end position="445"/>
    </location>
</feature>
<comment type="catalytic activity">
    <reaction evidence="13">
        <text>an alpha-D-Glc-(1-&gt;3)-alpha-D-Glc-(1-&gt;3)-alpha-D-Man-(1-&gt;2)-alpha-D-Man-(1-&gt;2)-alpha-D-Man-(1-&gt;3)-[alpha-D-Man-(1-&gt;2)-alpha-D-Man-(1-&gt;3)-[alpha-D-Man-(1-&gt;2)-alpha-D-Man-(1-&gt;6)]-alpha-D-Man-(1-&gt;6)]-beta-D-Man-(1-&gt;4)-beta-D-GlcNAc-(1-&gt;4)-alpha-D-GlcNAc-diphospho-di-trans,poly-cis-dolichol + a di-trans,poly-cis-dolichyl beta-D-glucosyl phosphate = a alpha-D-Glc-(1-&gt;2)-alpha-D-Glc-(1-&gt;3)-alpha-D-Glc-(1-&gt;3)-alpha-D-Man-(1-&gt;2)-alpha-D-Man-(1-&gt;2)-alpha-D-Man-(1-&gt;3)-[alpha-D-Man-(1-&gt;2)-alpha-D-Man-(1-&gt;3)-[alpha-D-Man-(1-&gt;2)-alpha-D-Man-(1-&gt;6)]-alpha-D-Man-(1-&gt;6)]-beta-D-Man-(1-&gt;4)-beta-D-GlcNAc-(1-&gt;4)-alpha-D-GlcNAc-diphospho-di-trans,poly-cis-dolichol + a di-trans,poly-cis-dolichyl phosphate + H(+)</text>
        <dbReference type="Rhea" id="RHEA:29543"/>
        <dbReference type="Rhea" id="RHEA-COMP:19498"/>
        <dbReference type="Rhea" id="RHEA-COMP:19502"/>
        <dbReference type="Rhea" id="RHEA-COMP:19512"/>
        <dbReference type="Rhea" id="RHEA-COMP:19522"/>
        <dbReference type="ChEBI" id="CHEBI:15378"/>
        <dbReference type="ChEBI" id="CHEBI:57525"/>
        <dbReference type="ChEBI" id="CHEBI:57683"/>
        <dbReference type="ChEBI" id="CHEBI:132522"/>
        <dbReference type="ChEBI" id="CHEBI:132523"/>
        <dbReference type="EC" id="2.4.1.256"/>
    </reaction>
    <physiologicalReaction direction="left-to-right" evidence="13">
        <dbReference type="Rhea" id="RHEA:29544"/>
    </physiologicalReaction>
</comment>
<evidence type="ECO:0000256" key="6">
    <source>
        <dbReference type="ARBA" id="ARBA00022676"/>
    </source>
</evidence>
<dbReference type="Proteomes" id="UP000807342">
    <property type="component" value="Unassembled WGS sequence"/>
</dbReference>
<dbReference type="Pfam" id="PF04922">
    <property type="entry name" value="DIE2_ALG10"/>
    <property type="match status" value="1"/>
</dbReference>
<comment type="pathway">
    <text evidence="2">Protein modification; protein glycosylation.</text>
</comment>
<comment type="function">
    <text evidence="12">Dol-P-Glc:Glc(2)Man(9)GlcNAc(2)-PP-Dol alpha-1,2-glucosyltransferase that operates in the biosynthetic pathway of dolichol-linked oligosaccharides, the glycan precursors employed in protein asparagine (N)-glycosylation. The assembly of dolichol-linked oligosaccharides begins on the cytosolic side of the endoplasmic reticulum membrane and finishes in its lumen. The sequential addition of sugars to dolichol pyrophosphate produces dolichol-linked oligosaccharides containing fourteen sugars, including two GlcNAcs, nine mannoses and three glucoses. Once assembled, the oligosaccharide is transferred from the lipid to nascent proteins by oligosaccharyltransferases. In the lumen of the endoplasmic reticulum, adds the third and last glucose residue from dolichyl phosphate glucose (Dol-P-Glc) onto the lipid-linked oligosaccharide intermediate Glc(2)Man(9)GlcNAc(2)-PP-Dol to produce Glc(3)Man(9)GlcNAc(2)-PP-Dol.</text>
</comment>
<comment type="caution">
    <text evidence="14">Lacks conserved residue(s) required for the propagation of feature annotation.</text>
</comment>
<sequence length="454" mass="51901">MSIPFVAFCVTAVAILKELNAIVDQPYMDEPFHIPQVQAYCRGEYSTWDPKITTPPGLYIMSLLLKRLFLFKCNIPMLRLTTLLSLLALPIALTRLVCYHKRERPPAVIKPPVLEATVVAAFPIAWFFGFLYYTDVPSLLFVVATIAAATEDRHWLAALLGLVSCTFRQNNIIWMVYAYASSQLTYLRFRRPISGPPPAKLHDPPALHASAADLFRAVWSIPRILPVILPSFLPYSLVLLAFGSFIIWNGGIVLGDRSNHIPAFHIPQLYYFVASVTFFGWPVLLSGPQGTQKLIHDVWKCMFGNKIRIMITALVLGIMCTTVKLFTIHHPFLLADNRHYTFYVWRRIYMFHPLVPYLLVPIYLACAWAWFLRAGRDQTLLQTLLLPILVIPTLLPTPLLEPRYFLIPYVLLRAQIADVPTWGLALEGVWYTLINAVTMSIFLYYPRGDVRFMW</sequence>
<evidence type="ECO:0000256" key="3">
    <source>
        <dbReference type="ARBA" id="ARBA00010600"/>
    </source>
</evidence>
<proteinExistence type="inferred from homology"/>
<comment type="caution">
    <text evidence="16">The sequence shown here is derived from an EMBL/GenBank/DDBJ whole genome shotgun (WGS) entry which is preliminary data.</text>
</comment>
<evidence type="ECO:0000256" key="7">
    <source>
        <dbReference type="ARBA" id="ARBA00022679"/>
    </source>
</evidence>
<feature type="transmembrane region" description="Helical" evidence="14">
    <location>
        <begin position="307"/>
        <end position="328"/>
    </location>
</feature>
<evidence type="ECO:0000256" key="1">
    <source>
        <dbReference type="ARBA" id="ARBA00004477"/>
    </source>
</evidence>
<comment type="subcellular location">
    <subcellularLocation>
        <location evidence="1">Endoplasmic reticulum membrane</location>
        <topology evidence="1">Multi-pass membrane protein</topology>
    </subcellularLocation>
</comment>
<feature type="transmembrane region" description="Helical" evidence="14">
    <location>
        <begin position="69"/>
        <end position="93"/>
    </location>
</feature>
<organism evidence="16 17">
    <name type="scientific">Macrolepiota fuliginosa MF-IS2</name>
    <dbReference type="NCBI Taxonomy" id="1400762"/>
    <lineage>
        <taxon>Eukaryota</taxon>
        <taxon>Fungi</taxon>
        <taxon>Dikarya</taxon>
        <taxon>Basidiomycota</taxon>
        <taxon>Agaricomycotina</taxon>
        <taxon>Agaricomycetes</taxon>
        <taxon>Agaricomycetidae</taxon>
        <taxon>Agaricales</taxon>
        <taxon>Agaricineae</taxon>
        <taxon>Agaricaceae</taxon>
        <taxon>Macrolepiota</taxon>
    </lineage>
</organism>
<protein>
    <recommendedName>
        <fullName evidence="5 14">Dol-P-Glc:Glc(2)Man(9)GlcNAc(2)-PP-Dol alpha-1,2-glucosyltransferase</fullName>
        <ecNumber evidence="4 14">2.4.1.256</ecNumber>
    </recommendedName>
</protein>
<evidence type="ECO:0000256" key="14">
    <source>
        <dbReference type="PIRNR" id="PIRNR028810"/>
    </source>
</evidence>
<keyword evidence="10 14" id="KW-1133">Transmembrane helix</keyword>
<feature type="transmembrane region" description="Helical" evidence="14">
    <location>
        <begin position="379"/>
        <end position="399"/>
    </location>
</feature>
<evidence type="ECO:0000313" key="16">
    <source>
        <dbReference type="EMBL" id="KAF9452582.1"/>
    </source>
</evidence>
<reference evidence="16" key="1">
    <citation type="submission" date="2020-11" db="EMBL/GenBank/DDBJ databases">
        <authorList>
            <consortium name="DOE Joint Genome Institute"/>
            <person name="Ahrendt S."/>
            <person name="Riley R."/>
            <person name="Andreopoulos W."/>
            <person name="Labutti K."/>
            <person name="Pangilinan J."/>
            <person name="Ruiz-Duenas F.J."/>
            <person name="Barrasa J.M."/>
            <person name="Sanchez-Garcia M."/>
            <person name="Camarero S."/>
            <person name="Miyauchi S."/>
            <person name="Serrano A."/>
            <person name="Linde D."/>
            <person name="Babiker R."/>
            <person name="Drula E."/>
            <person name="Ayuso-Fernandez I."/>
            <person name="Pacheco R."/>
            <person name="Padilla G."/>
            <person name="Ferreira P."/>
            <person name="Barriuso J."/>
            <person name="Kellner H."/>
            <person name="Castanera R."/>
            <person name="Alfaro M."/>
            <person name="Ramirez L."/>
            <person name="Pisabarro A.G."/>
            <person name="Kuo A."/>
            <person name="Tritt A."/>
            <person name="Lipzen A."/>
            <person name="He G."/>
            <person name="Yan M."/>
            <person name="Ng V."/>
            <person name="Cullen D."/>
            <person name="Martin F."/>
            <person name="Rosso M.-N."/>
            <person name="Henrissat B."/>
            <person name="Hibbett D."/>
            <person name="Martinez A.T."/>
            <person name="Grigoriev I.V."/>
        </authorList>
    </citation>
    <scope>NUCLEOTIDE SEQUENCE</scope>
    <source>
        <strain evidence="16">MF-IS2</strain>
    </source>
</reference>
<evidence type="ECO:0000313" key="17">
    <source>
        <dbReference type="Proteomes" id="UP000807342"/>
    </source>
</evidence>
<keyword evidence="9" id="KW-0256">Endoplasmic reticulum</keyword>
<feature type="transmembrane region" description="Helical" evidence="14">
    <location>
        <begin position="348"/>
        <end position="372"/>
    </location>
</feature>
<dbReference type="OrthoDB" id="4769at2759"/>
<keyword evidence="8 14" id="KW-0812">Transmembrane</keyword>
<evidence type="ECO:0000256" key="9">
    <source>
        <dbReference type="ARBA" id="ARBA00022824"/>
    </source>
</evidence>
<dbReference type="PIRSF" id="PIRSF028810">
    <property type="entry name" value="Alpha1_2_glucosyltferase_Alg10"/>
    <property type="match status" value="1"/>
</dbReference>
<keyword evidence="7" id="KW-0808">Transferase</keyword>
<keyword evidence="6 14" id="KW-0328">Glycosyltransferase</keyword>